<gene>
    <name evidence="1" type="ORF">GFSPODELE1_LOCUS2366</name>
</gene>
<proteinExistence type="predicted"/>
<organism evidence="1 2">
    <name type="scientific">Somion occarium</name>
    <dbReference type="NCBI Taxonomy" id="3059160"/>
    <lineage>
        <taxon>Eukaryota</taxon>
        <taxon>Fungi</taxon>
        <taxon>Dikarya</taxon>
        <taxon>Basidiomycota</taxon>
        <taxon>Agaricomycotina</taxon>
        <taxon>Agaricomycetes</taxon>
        <taxon>Polyporales</taxon>
        <taxon>Cerrenaceae</taxon>
        <taxon>Somion</taxon>
    </lineage>
</organism>
<evidence type="ECO:0000313" key="2">
    <source>
        <dbReference type="Proteomes" id="UP001497453"/>
    </source>
</evidence>
<dbReference type="Proteomes" id="UP001497453">
    <property type="component" value="Chromosome 11"/>
</dbReference>
<protein>
    <submittedName>
        <fullName evidence="1">Uncharacterized protein</fullName>
    </submittedName>
</protein>
<dbReference type="Gene3D" id="2.110.10.10">
    <property type="entry name" value="Hemopexin-like domain"/>
    <property type="match status" value="1"/>
</dbReference>
<keyword evidence="2" id="KW-1185">Reference proteome</keyword>
<accession>A0ABP1CT60</accession>
<sequence length="116" mass="12636">MGCVEECWGKYLWAYVDPAATDGRALSIADNWRSLKSVGLNDSFDVVLPVPGAPTDAYFFKGDKYVRVTAIVPGQGGDTVVDGIARIDVPIWFVYLYVSGMQGVFGPRVGQGENER</sequence>
<reference evidence="2" key="1">
    <citation type="submission" date="2024-04" db="EMBL/GenBank/DDBJ databases">
        <authorList>
            <person name="Shaw F."/>
            <person name="Minotto A."/>
        </authorList>
    </citation>
    <scope>NUCLEOTIDE SEQUENCE [LARGE SCALE GENOMIC DNA]</scope>
</reference>
<name>A0ABP1CT60_9APHY</name>
<evidence type="ECO:0000313" key="1">
    <source>
        <dbReference type="EMBL" id="CAL1698866.1"/>
    </source>
</evidence>
<dbReference type="EMBL" id="OZ037954">
    <property type="protein sequence ID" value="CAL1698866.1"/>
    <property type="molecule type" value="Genomic_DNA"/>
</dbReference>
<dbReference type="InterPro" id="IPR036375">
    <property type="entry name" value="Hemopexin-like_dom_sf"/>
</dbReference>